<dbReference type="Proteomes" id="UP000323506">
    <property type="component" value="Chromosome D01"/>
</dbReference>
<organism evidence="1 2">
    <name type="scientific">Gossypium darwinii</name>
    <name type="common">Darwin's cotton</name>
    <name type="synonym">Gossypium barbadense var. darwinii</name>
    <dbReference type="NCBI Taxonomy" id="34276"/>
    <lineage>
        <taxon>Eukaryota</taxon>
        <taxon>Viridiplantae</taxon>
        <taxon>Streptophyta</taxon>
        <taxon>Embryophyta</taxon>
        <taxon>Tracheophyta</taxon>
        <taxon>Spermatophyta</taxon>
        <taxon>Magnoliopsida</taxon>
        <taxon>eudicotyledons</taxon>
        <taxon>Gunneridae</taxon>
        <taxon>Pentapetalae</taxon>
        <taxon>rosids</taxon>
        <taxon>malvids</taxon>
        <taxon>Malvales</taxon>
        <taxon>Malvaceae</taxon>
        <taxon>Malvoideae</taxon>
        <taxon>Gossypium</taxon>
    </lineage>
</organism>
<dbReference type="EMBL" id="CM017701">
    <property type="protein sequence ID" value="TYG82974.1"/>
    <property type="molecule type" value="Genomic_DNA"/>
</dbReference>
<dbReference type="AlphaFoldDB" id="A0A5D2DPI6"/>
<accession>A0A5D2DPI6</accession>
<evidence type="ECO:0000313" key="1">
    <source>
        <dbReference type="EMBL" id="TYG82974.1"/>
    </source>
</evidence>
<protein>
    <submittedName>
        <fullName evidence="1">Uncharacterized protein</fullName>
    </submittedName>
</protein>
<evidence type="ECO:0000313" key="2">
    <source>
        <dbReference type="Proteomes" id="UP000323506"/>
    </source>
</evidence>
<proteinExistence type="predicted"/>
<keyword evidence="2" id="KW-1185">Reference proteome</keyword>
<gene>
    <name evidence="1" type="ORF">ES288_D01G131900v1</name>
</gene>
<sequence>MEEGPAFSCPNYKTRVLLLPIEVACLIASSTHS</sequence>
<reference evidence="1 2" key="1">
    <citation type="submission" date="2019-06" db="EMBL/GenBank/DDBJ databases">
        <title>WGS assembly of Gossypium darwinii.</title>
        <authorList>
            <person name="Chen Z.J."/>
            <person name="Sreedasyam A."/>
            <person name="Ando A."/>
            <person name="Song Q."/>
            <person name="De L."/>
            <person name="Hulse-Kemp A."/>
            <person name="Ding M."/>
            <person name="Ye W."/>
            <person name="Kirkbride R."/>
            <person name="Jenkins J."/>
            <person name="Plott C."/>
            <person name="Lovell J."/>
            <person name="Lin Y.-M."/>
            <person name="Vaughn R."/>
            <person name="Liu B."/>
            <person name="Li W."/>
            <person name="Simpson S."/>
            <person name="Scheffler B."/>
            <person name="Saski C."/>
            <person name="Grover C."/>
            <person name="Hu G."/>
            <person name="Conover J."/>
            <person name="Carlson J."/>
            <person name="Shu S."/>
            <person name="Boston L."/>
            <person name="Williams M."/>
            <person name="Peterson D."/>
            <person name="Mcgee K."/>
            <person name="Jones D."/>
            <person name="Wendel J."/>
            <person name="Stelly D."/>
            <person name="Grimwood J."/>
            <person name="Schmutz J."/>
        </authorList>
    </citation>
    <scope>NUCLEOTIDE SEQUENCE [LARGE SCALE GENOMIC DNA]</scope>
    <source>
        <strain evidence="1">1808015.09</strain>
    </source>
</reference>
<name>A0A5D2DPI6_GOSDA</name>